<evidence type="ECO:0000256" key="3">
    <source>
        <dbReference type="ARBA" id="ARBA00022448"/>
    </source>
</evidence>
<dbReference type="PROSITE" id="PS50920">
    <property type="entry name" value="SOLCAR"/>
    <property type="match status" value="1"/>
</dbReference>
<dbReference type="Pfam" id="PF00153">
    <property type="entry name" value="Mito_carr"/>
    <property type="match status" value="1"/>
</dbReference>
<evidence type="ECO:0000256" key="4">
    <source>
        <dbReference type="ARBA" id="ARBA00022692"/>
    </source>
</evidence>
<evidence type="ECO:0000256" key="2">
    <source>
        <dbReference type="ARBA" id="ARBA00006375"/>
    </source>
</evidence>
<feature type="transmembrane region" description="Helical" evidence="12">
    <location>
        <begin position="138"/>
        <end position="160"/>
    </location>
</feature>
<keyword evidence="7 12" id="KW-1133">Transmembrane helix</keyword>
<dbReference type="GO" id="GO:0022857">
    <property type="term" value="F:transmembrane transporter activity"/>
    <property type="evidence" value="ECO:0007669"/>
    <property type="project" value="TreeGrafter"/>
</dbReference>
<evidence type="ECO:0000256" key="10">
    <source>
        <dbReference type="PROSITE-ProRule" id="PRU00282"/>
    </source>
</evidence>
<keyword evidence="8" id="KW-0496">Mitochondrion</keyword>
<sequence>MSTGGTCFLQMPDHCFHESGRFKRRFNGVTSLRDSVGYGFYFWSYELSKRVLISEKVEGEKPEWMTILLCGGIAGVVTWASVFPLDVIKTRVQTQGIAHPPAGIPSGEQSGLLPSRESGRLGTIQIARQAYREEGLSVFFRGLGVCSFRAFFVNAVQWAVYEWMMHILLPTKVGQTPSKHD</sequence>
<keyword evidence="6" id="KW-0999">Mitochondrion inner membrane</keyword>
<dbReference type="PANTHER" id="PTHR45624:SF10">
    <property type="entry name" value="SLC (SOLUTE CARRIER) HOMOLOG"/>
    <property type="match status" value="1"/>
</dbReference>
<evidence type="ECO:0000256" key="7">
    <source>
        <dbReference type="ARBA" id="ARBA00022989"/>
    </source>
</evidence>
<organism evidence="13 14">
    <name type="scientific">Aureobasidium pullulans</name>
    <name type="common">Black yeast</name>
    <name type="synonym">Pullularia pullulans</name>
    <dbReference type="NCBI Taxonomy" id="5580"/>
    <lineage>
        <taxon>Eukaryota</taxon>
        <taxon>Fungi</taxon>
        <taxon>Dikarya</taxon>
        <taxon>Ascomycota</taxon>
        <taxon>Pezizomycotina</taxon>
        <taxon>Dothideomycetes</taxon>
        <taxon>Dothideomycetidae</taxon>
        <taxon>Dothideales</taxon>
        <taxon>Saccotheciaceae</taxon>
        <taxon>Aureobasidium</taxon>
    </lineage>
</organism>
<evidence type="ECO:0000256" key="1">
    <source>
        <dbReference type="ARBA" id="ARBA00004225"/>
    </source>
</evidence>
<keyword evidence="9 10" id="KW-0472">Membrane</keyword>
<name>A0A4T0E2M8_AURPU</name>
<feature type="transmembrane region" description="Helical" evidence="12">
    <location>
        <begin position="64"/>
        <end position="85"/>
    </location>
</feature>
<keyword evidence="3 11" id="KW-0813">Transport</keyword>
<feature type="repeat" description="Solcar" evidence="10">
    <location>
        <begin position="62"/>
        <end position="167"/>
    </location>
</feature>
<dbReference type="AlphaFoldDB" id="A0A4T0E2M8"/>
<evidence type="ECO:0000256" key="6">
    <source>
        <dbReference type="ARBA" id="ARBA00022792"/>
    </source>
</evidence>
<dbReference type="EMBL" id="QZBU01000350">
    <property type="protein sequence ID" value="TIA67789.1"/>
    <property type="molecule type" value="Genomic_DNA"/>
</dbReference>
<keyword evidence="5" id="KW-0677">Repeat</keyword>
<evidence type="ECO:0008006" key="15">
    <source>
        <dbReference type="Google" id="ProtNLM"/>
    </source>
</evidence>
<dbReference type="InterPro" id="IPR023395">
    <property type="entry name" value="MCP_dom_sf"/>
</dbReference>
<evidence type="ECO:0000256" key="12">
    <source>
        <dbReference type="SAM" id="Phobius"/>
    </source>
</evidence>
<gene>
    <name evidence="13" type="ORF">D6C83_01817</name>
</gene>
<proteinExistence type="inferred from homology"/>
<dbReference type="GO" id="GO:0031966">
    <property type="term" value="C:mitochondrial membrane"/>
    <property type="evidence" value="ECO:0007669"/>
    <property type="project" value="UniProtKB-SubCell"/>
</dbReference>
<evidence type="ECO:0000256" key="5">
    <source>
        <dbReference type="ARBA" id="ARBA00022737"/>
    </source>
</evidence>
<accession>A0A4T0E2M8</accession>
<dbReference type="InterPro" id="IPR018108">
    <property type="entry name" value="MCP_transmembrane"/>
</dbReference>
<evidence type="ECO:0000256" key="8">
    <source>
        <dbReference type="ARBA" id="ARBA00023128"/>
    </source>
</evidence>
<evidence type="ECO:0000313" key="13">
    <source>
        <dbReference type="EMBL" id="TIA67789.1"/>
    </source>
</evidence>
<evidence type="ECO:0000313" key="14">
    <source>
        <dbReference type="Proteomes" id="UP000304947"/>
    </source>
</evidence>
<dbReference type="Proteomes" id="UP000304947">
    <property type="component" value="Unassembled WGS sequence"/>
</dbReference>
<keyword evidence="4 10" id="KW-0812">Transmembrane</keyword>
<evidence type="ECO:0000256" key="11">
    <source>
        <dbReference type="RuleBase" id="RU000488"/>
    </source>
</evidence>
<comment type="caution">
    <text evidence="13">The sequence shown here is derived from an EMBL/GenBank/DDBJ whole genome shotgun (WGS) entry which is preliminary data.</text>
</comment>
<dbReference type="PANTHER" id="PTHR45624">
    <property type="entry name" value="MITOCHONDRIAL BASIC AMINO ACIDS TRANSPORTER-RELATED"/>
    <property type="match status" value="1"/>
</dbReference>
<evidence type="ECO:0000256" key="9">
    <source>
        <dbReference type="ARBA" id="ARBA00023136"/>
    </source>
</evidence>
<dbReference type="SUPFAM" id="SSF103506">
    <property type="entry name" value="Mitochondrial carrier"/>
    <property type="match status" value="1"/>
</dbReference>
<reference evidence="13 14" key="1">
    <citation type="submission" date="2018-10" db="EMBL/GenBank/DDBJ databases">
        <title>Fifty Aureobasidium pullulans genomes reveal a recombining polyextremotolerant generalist.</title>
        <authorList>
            <person name="Gostincar C."/>
            <person name="Turk M."/>
            <person name="Zajc J."/>
            <person name="Gunde-Cimerman N."/>
        </authorList>
    </citation>
    <scope>NUCLEOTIDE SEQUENCE [LARGE SCALE GENOMIC DNA]</scope>
    <source>
        <strain evidence="13 14">EXF-3380</strain>
    </source>
</reference>
<comment type="subcellular location">
    <subcellularLocation>
        <location evidence="1">Mitochondrion membrane</location>
        <topology evidence="1">Multi-pass membrane protein</topology>
    </subcellularLocation>
</comment>
<protein>
    <recommendedName>
        <fullName evidence="15">Mitochondrial carrier</fullName>
    </recommendedName>
</protein>
<comment type="similarity">
    <text evidence="2 11">Belongs to the mitochondrial carrier (TC 2.A.29) family.</text>
</comment>
<dbReference type="InterPro" id="IPR050567">
    <property type="entry name" value="Mitochondrial_Carrier"/>
</dbReference>
<dbReference type="Gene3D" id="1.50.40.10">
    <property type="entry name" value="Mitochondrial carrier domain"/>
    <property type="match status" value="1"/>
</dbReference>